<dbReference type="GeneID" id="28831560"/>
<dbReference type="InterPro" id="IPR023209">
    <property type="entry name" value="DAO"/>
</dbReference>
<dbReference type="Gene3D" id="3.40.50.720">
    <property type="entry name" value="NAD(P)-binding Rossmann-like Domain"/>
    <property type="match status" value="1"/>
</dbReference>
<sequence length="375" mass="41084">MSHIIILGAGVTGLQTAISLLSSPSTSNYKVTVIASHVPGDRSSDYTSPWAGGDWRSSASLSLEDSEVREWDKKTYDHWMMSLDDSVEEETTEAKECRLGLGRRMISYFWGADDSETTGHDGSGLWWKNDVRDFKILNLEDKIEVPKGGGAVFGIEFQSVCINVPRYLEILLDRAKNLGANVVRKEIKTSKGLVGVVRDAKQVILALVNCSGLSARNFVTKAEADRLFPIRGQTVLVKGEAKMGRSYTKIPNTNDQEVLYVIPRPGSGTTMLGGCKQSQNWNCEVDNDLSERILDRVKREGLAEELRSGKGGEFEVISAQVGLRPGRHGGPRVELEKNGPVEDIYIVHAYGHAGAGYQNSVGSAEKVTKIIRGLV</sequence>
<dbReference type="KEGG" id="psco:LY89DRAFT_769781"/>
<dbReference type="GO" id="GO:0005737">
    <property type="term" value="C:cytoplasm"/>
    <property type="evidence" value="ECO:0007669"/>
    <property type="project" value="TreeGrafter"/>
</dbReference>
<dbReference type="PANTHER" id="PTHR11530">
    <property type="entry name" value="D-AMINO ACID OXIDASE"/>
    <property type="match status" value="1"/>
</dbReference>
<feature type="binding site" evidence="6">
    <location>
        <position position="324"/>
    </location>
    <ligand>
        <name>D-dopa</name>
        <dbReference type="ChEBI" id="CHEBI:149689"/>
    </ligand>
</feature>
<gene>
    <name evidence="8" type="ORF">LY89DRAFT_769781</name>
</gene>
<feature type="domain" description="FAD dependent oxidoreductase" evidence="7">
    <location>
        <begin position="4"/>
        <end position="368"/>
    </location>
</feature>
<dbReference type="Gene3D" id="3.30.9.10">
    <property type="entry name" value="D-Amino Acid Oxidase, subunit A, domain 2"/>
    <property type="match status" value="1"/>
</dbReference>
<organism evidence="8 9">
    <name type="scientific">Mollisia scopiformis</name>
    <name type="common">Conifer needle endophyte fungus</name>
    <name type="synonym">Phialocephala scopiformis</name>
    <dbReference type="NCBI Taxonomy" id="149040"/>
    <lineage>
        <taxon>Eukaryota</taxon>
        <taxon>Fungi</taxon>
        <taxon>Dikarya</taxon>
        <taxon>Ascomycota</taxon>
        <taxon>Pezizomycotina</taxon>
        <taxon>Leotiomycetes</taxon>
        <taxon>Helotiales</taxon>
        <taxon>Mollisiaceae</taxon>
        <taxon>Mollisia</taxon>
    </lineage>
</organism>
<dbReference type="InParanoid" id="A0A132B3P0"/>
<dbReference type="RefSeq" id="XP_018060642.1">
    <property type="nucleotide sequence ID" value="XM_018221834.1"/>
</dbReference>
<dbReference type="EMBL" id="KQ947449">
    <property type="protein sequence ID" value="KUJ06287.1"/>
    <property type="molecule type" value="Genomic_DNA"/>
</dbReference>
<comment type="cofactor">
    <cofactor evidence="1 6">
        <name>FAD</name>
        <dbReference type="ChEBI" id="CHEBI:57692"/>
    </cofactor>
</comment>
<dbReference type="OrthoDB" id="2015447at2759"/>
<feature type="binding site" evidence="6">
    <location>
        <position position="260"/>
    </location>
    <ligand>
        <name>D-dopa</name>
        <dbReference type="ChEBI" id="CHEBI:149689"/>
    </ligand>
</feature>
<protein>
    <submittedName>
        <fullName evidence="8">Nucleotide-binding domain-containing protein</fullName>
    </submittedName>
</protein>
<dbReference type="GO" id="GO:0019478">
    <property type="term" value="P:D-amino acid catabolic process"/>
    <property type="evidence" value="ECO:0007669"/>
    <property type="project" value="TreeGrafter"/>
</dbReference>
<evidence type="ECO:0000313" key="8">
    <source>
        <dbReference type="EMBL" id="KUJ06287.1"/>
    </source>
</evidence>
<comment type="similarity">
    <text evidence="2">Belongs to the DAMOX/DASOX family.</text>
</comment>
<evidence type="ECO:0000256" key="1">
    <source>
        <dbReference type="ARBA" id="ARBA00001974"/>
    </source>
</evidence>
<evidence type="ECO:0000256" key="3">
    <source>
        <dbReference type="ARBA" id="ARBA00022630"/>
    </source>
</evidence>
<dbReference type="AlphaFoldDB" id="A0A132B3P0"/>
<name>A0A132B3P0_MOLSC</name>
<evidence type="ECO:0000259" key="7">
    <source>
        <dbReference type="Pfam" id="PF01266"/>
    </source>
</evidence>
<keyword evidence="4 6" id="KW-0274">FAD</keyword>
<dbReference type="InterPro" id="IPR006076">
    <property type="entry name" value="FAD-dep_OxRdtase"/>
</dbReference>
<dbReference type="GO" id="GO:0071949">
    <property type="term" value="F:FAD binding"/>
    <property type="evidence" value="ECO:0007669"/>
    <property type="project" value="InterPro"/>
</dbReference>
<evidence type="ECO:0000256" key="2">
    <source>
        <dbReference type="ARBA" id="ARBA00006730"/>
    </source>
</evidence>
<feature type="binding site" evidence="6">
    <location>
        <position position="354"/>
    </location>
    <ligand>
        <name>D-dopa</name>
        <dbReference type="ChEBI" id="CHEBI:149689"/>
    </ligand>
</feature>
<proteinExistence type="inferred from homology"/>
<keyword evidence="3" id="KW-0285">Flavoprotein</keyword>
<evidence type="ECO:0000256" key="5">
    <source>
        <dbReference type="ARBA" id="ARBA00023002"/>
    </source>
</evidence>
<dbReference type="STRING" id="149040.A0A132B3P0"/>
<dbReference type="PIRSF" id="PIRSF000189">
    <property type="entry name" value="D-aa_oxidase"/>
    <property type="match status" value="1"/>
</dbReference>
<dbReference type="SUPFAM" id="SSF54373">
    <property type="entry name" value="FAD-linked reductases, C-terminal domain"/>
    <property type="match status" value="1"/>
</dbReference>
<keyword evidence="9" id="KW-1185">Reference proteome</keyword>
<dbReference type="GO" id="GO:0003884">
    <property type="term" value="F:D-amino-acid oxidase activity"/>
    <property type="evidence" value="ECO:0007669"/>
    <property type="project" value="InterPro"/>
</dbReference>
<dbReference type="Proteomes" id="UP000070700">
    <property type="component" value="Unassembled WGS sequence"/>
</dbReference>
<dbReference type="PROSITE" id="PS00677">
    <property type="entry name" value="DAO"/>
    <property type="match status" value="1"/>
</dbReference>
<evidence type="ECO:0000256" key="4">
    <source>
        <dbReference type="ARBA" id="ARBA00022827"/>
    </source>
</evidence>
<evidence type="ECO:0000256" key="6">
    <source>
        <dbReference type="PIRSR" id="PIRSR000189-1"/>
    </source>
</evidence>
<reference evidence="8 9" key="1">
    <citation type="submission" date="2015-10" db="EMBL/GenBank/DDBJ databases">
        <title>Full genome of DAOMC 229536 Phialocephala scopiformis, a fungal endophyte of spruce producing the potent anti-insectan compound rugulosin.</title>
        <authorList>
            <consortium name="DOE Joint Genome Institute"/>
            <person name="Walker A.K."/>
            <person name="Frasz S.L."/>
            <person name="Seifert K.A."/>
            <person name="Miller J.D."/>
            <person name="Mondo S.J."/>
            <person name="Labutti K."/>
            <person name="Lipzen A."/>
            <person name="Dockter R."/>
            <person name="Kennedy M."/>
            <person name="Grigoriev I.V."/>
            <person name="Spatafora J.W."/>
        </authorList>
    </citation>
    <scope>NUCLEOTIDE SEQUENCE [LARGE SCALE GENOMIC DNA]</scope>
    <source>
        <strain evidence="8 9">CBS 120377</strain>
    </source>
</reference>
<dbReference type="Pfam" id="PF01266">
    <property type="entry name" value="DAO"/>
    <property type="match status" value="1"/>
</dbReference>
<dbReference type="PANTHER" id="PTHR11530:SF16">
    <property type="entry name" value="D-AMINO ACID OXIDASE (AFU_ORTHOLOGUE AFUA_5G11290)"/>
    <property type="match status" value="1"/>
</dbReference>
<evidence type="ECO:0000313" key="9">
    <source>
        <dbReference type="Proteomes" id="UP000070700"/>
    </source>
</evidence>
<dbReference type="InterPro" id="IPR006181">
    <property type="entry name" value="D-amino_acid_oxidase_CS"/>
</dbReference>
<feature type="binding site" evidence="6">
    <location>
        <begin position="47"/>
        <end position="48"/>
    </location>
    <ligand>
        <name>FAD</name>
        <dbReference type="ChEBI" id="CHEBI:57692"/>
    </ligand>
</feature>
<dbReference type="SUPFAM" id="SSF51971">
    <property type="entry name" value="Nucleotide-binding domain"/>
    <property type="match status" value="1"/>
</dbReference>
<keyword evidence="5" id="KW-0560">Oxidoreductase</keyword>
<accession>A0A132B3P0</accession>